<keyword evidence="2" id="KW-1185">Reference proteome</keyword>
<reference evidence="1" key="1">
    <citation type="submission" date="2009-07" db="EMBL/GenBank/DDBJ databases">
        <authorList>
            <person name="Weinstock G."/>
            <person name="Sodergren E."/>
            <person name="Clifton S."/>
            <person name="Fulton L."/>
            <person name="Fulton B."/>
            <person name="Courtney L."/>
            <person name="Fronick C."/>
            <person name="Harrison M."/>
            <person name="Strong C."/>
            <person name="Farmer C."/>
            <person name="Delahaunty K."/>
            <person name="Markovic C."/>
            <person name="Hall O."/>
            <person name="Minx P."/>
            <person name="Tomlinson C."/>
            <person name="Mitreva M."/>
            <person name="Nelson J."/>
            <person name="Hou S."/>
            <person name="Wollam A."/>
            <person name="Pepin K.H."/>
            <person name="Johnson M."/>
            <person name="Bhonagiri V."/>
            <person name="Nash W.E."/>
            <person name="Warren W."/>
            <person name="Chinwalla A."/>
            <person name="Mardis E.R."/>
            <person name="Wilson R.K."/>
        </authorList>
    </citation>
    <scope>NUCLEOTIDE SEQUENCE [LARGE SCALE GENOMIC DNA]</scope>
    <source>
        <strain evidence="1">DSM 14469</strain>
    </source>
</reference>
<organism evidence="1 2">
    <name type="scientific">Marvinbryantia formatexigens DSM 14469</name>
    <dbReference type="NCBI Taxonomy" id="478749"/>
    <lineage>
        <taxon>Bacteria</taxon>
        <taxon>Bacillati</taxon>
        <taxon>Bacillota</taxon>
        <taxon>Clostridia</taxon>
        <taxon>Lachnospirales</taxon>
        <taxon>Lachnospiraceae</taxon>
        <taxon>Marvinbryantia</taxon>
    </lineage>
</organism>
<proteinExistence type="predicted"/>
<accession>C6LGG3</accession>
<evidence type="ECO:0000313" key="1">
    <source>
        <dbReference type="EMBL" id="EET60163.1"/>
    </source>
</evidence>
<evidence type="ECO:0000313" key="2">
    <source>
        <dbReference type="Proteomes" id="UP000005561"/>
    </source>
</evidence>
<gene>
    <name evidence="1" type="ORF">BRYFOR_07723</name>
</gene>
<protein>
    <submittedName>
        <fullName evidence="1">Uncharacterized protein</fullName>
    </submittedName>
</protein>
<dbReference type="EMBL" id="ACCL02000012">
    <property type="protein sequence ID" value="EET60163.1"/>
    <property type="molecule type" value="Genomic_DNA"/>
</dbReference>
<name>C6LGG3_9FIRM</name>
<dbReference type="AlphaFoldDB" id="C6LGG3"/>
<dbReference type="Proteomes" id="UP000005561">
    <property type="component" value="Unassembled WGS sequence"/>
</dbReference>
<sequence length="48" mass="5803">MIFKSFSINDAYRENNFIDYKVNFALLVDKSNKKEKQRRSFCSGLHIW</sequence>
<comment type="caution">
    <text evidence="1">The sequence shown here is derived from an EMBL/GenBank/DDBJ whole genome shotgun (WGS) entry which is preliminary data.</text>
</comment>